<reference evidence="3" key="1">
    <citation type="journal article" date="2019" name="Int. J. Syst. Evol. Microbiol.">
        <title>The Global Catalogue of Microorganisms (GCM) 10K type strain sequencing project: providing services to taxonomists for standard genome sequencing and annotation.</title>
        <authorList>
            <consortium name="The Broad Institute Genomics Platform"/>
            <consortium name="The Broad Institute Genome Sequencing Center for Infectious Disease"/>
            <person name="Wu L."/>
            <person name="Ma J."/>
        </authorList>
    </citation>
    <scope>NUCLEOTIDE SEQUENCE [LARGE SCALE GENOMIC DNA]</scope>
    <source>
        <strain evidence="3">CGMCC 4.7275</strain>
    </source>
</reference>
<feature type="transmembrane region" description="Helical" evidence="1">
    <location>
        <begin position="27"/>
        <end position="49"/>
    </location>
</feature>
<protein>
    <recommendedName>
        <fullName evidence="4">Tripartite tricarboxylate transporter TctB family protein</fullName>
    </recommendedName>
</protein>
<sequence length="172" mass="17343">MITLVLSSALYWASCRRVAPGLETGSFFIGLAGGTGLCTTFWGATKIVYEAPSGPPADTSAFLLLLAASVGVTLLGAFFLNPTRLHPNHRSEVSPPVGPVGKPLVRIAGAAALAVAVLAILGTVGILHLSLVKAVAWAYLGVGYGLLAAGAIFALVFIVMAVIAPGNDSGGS</sequence>
<evidence type="ECO:0000256" key="1">
    <source>
        <dbReference type="SAM" id="Phobius"/>
    </source>
</evidence>
<feature type="transmembrane region" description="Helical" evidence="1">
    <location>
        <begin position="136"/>
        <end position="164"/>
    </location>
</feature>
<keyword evidence="1" id="KW-0812">Transmembrane</keyword>
<evidence type="ECO:0008006" key="4">
    <source>
        <dbReference type="Google" id="ProtNLM"/>
    </source>
</evidence>
<name>A0ABQ2F0Q2_9ACTN</name>
<keyword evidence="3" id="KW-1185">Reference proteome</keyword>
<feature type="transmembrane region" description="Helical" evidence="1">
    <location>
        <begin position="104"/>
        <end position="129"/>
    </location>
</feature>
<dbReference type="Proteomes" id="UP000660265">
    <property type="component" value="Unassembled WGS sequence"/>
</dbReference>
<keyword evidence="1" id="KW-0472">Membrane</keyword>
<evidence type="ECO:0000313" key="2">
    <source>
        <dbReference type="EMBL" id="GGK30285.1"/>
    </source>
</evidence>
<evidence type="ECO:0000313" key="3">
    <source>
        <dbReference type="Proteomes" id="UP000660265"/>
    </source>
</evidence>
<dbReference type="EMBL" id="BMMV01000040">
    <property type="protein sequence ID" value="GGK30285.1"/>
    <property type="molecule type" value="Genomic_DNA"/>
</dbReference>
<comment type="caution">
    <text evidence="2">The sequence shown here is derived from an EMBL/GenBank/DDBJ whole genome shotgun (WGS) entry which is preliminary data.</text>
</comment>
<feature type="transmembrane region" description="Helical" evidence="1">
    <location>
        <begin position="61"/>
        <end position="80"/>
    </location>
</feature>
<accession>A0ABQ2F0Q2</accession>
<organism evidence="2 3">
    <name type="scientific">Streptomyces camponoticapitis</name>
    <dbReference type="NCBI Taxonomy" id="1616125"/>
    <lineage>
        <taxon>Bacteria</taxon>
        <taxon>Bacillati</taxon>
        <taxon>Actinomycetota</taxon>
        <taxon>Actinomycetes</taxon>
        <taxon>Kitasatosporales</taxon>
        <taxon>Streptomycetaceae</taxon>
        <taxon>Streptomyces</taxon>
    </lineage>
</organism>
<gene>
    <name evidence="2" type="ORF">GCM10011583_72670</name>
</gene>
<keyword evidence="1" id="KW-1133">Transmembrane helix</keyword>
<proteinExistence type="predicted"/>